<organism evidence="7 8">
    <name type="scientific">Wickerhamiella sorbophila</name>
    <dbReference type="NCBI Taxonomy" id="45607"/>
    <lineage>
        <taxon>Eukaryota</taxon>
        <taxon>Fungi</taxon>
        <taxon>Dikarya</taxon>
        <taxon>Ascomycota</taxon>
        <taxon>Saccharomycotina</taxon>
        <taxon>Dipodascomycetes</taxon>
        <taxon>Dipodascales</taxon>
        <taxon>Trichomonascaceae</taxon>
        <taxon>Wickerhamiella</taxon>
    </lineage>
</organism>
<dbReference type="GO" id="GO:0009251">
    <property type="term" value="P:glucan catabolic process"/>
    <property type="evidence" value="ECO:0007669"/>
    <property type="project" value="TreeGrafter"/>
</dbReference>
<feature type="domain" description="Glycoside hydrolase family 5" evidence="6">
    <location>
        <begin position="80"/>
        <end position="331"/>
    </location>
</feature>
<dbReference type="GO" id="GO:0005737">
    <property type="term" value="C:cytoplasm"/>
    <property type="evidence" value="ECO:0007669"/>
    <property type="project" value="UniProtKB-ARBA"/>
</dbReference>
<dbReference type="GO" id="GO:0046557">
    <property type="term" value="F:glucan endo-1,6-beta-glucosidase activity"/>
    <property type="evidence" value="ECO:0007669"/>
    <property type="project" value="TreeGrafter"/>
</dbReference>
<dbReference type="AlphaFoldDB" id="A0A2T0FJ24"/>
<dbReference type="EMBL" id="NDIQ01000021">
    <property type="protein sequence ID" value="PRT55001.1"/>
    <property type="molecule type" value="Genomic_DNA"/>
</dbReference>
<keyword evidence="3 5" id="KW-0326">Glycosidase</keyword>
<comment type="similarity">
    <text evidence="1 5">Belongs to the glycosyl hydrolase 5 (cellulase A) family.</text>
</comment>
<evidence type="ECO:0000313" key="7">
    <source>
        <dbReference type="EMBL" id="PRT55001.1"/>
    </source>
</evidence>
<dbReference type="PANTHER" id="PTHR31297">
    <property type="entry name" value="GLUCAN ENDO-1,6-BETA-GLUCOSIDASE B"/>
    <property type="match status" value="1"/>
</dbReference>
<keyword evidence="2 5" id="KW-0378">Hydrolase</keyword>
<evidence type="ECO:0000256" key="1">
    <source>
        <dbReference type="ARBA" id="ARBA00005641"/>
    </source>
</evidence>
<dbReference type="STRING" id="45607.A0A2T0FJ24"/>
<reference evidence="7 8" key="1">
    <citation type="submission" date="2017-04" db="EMBL/GenBank/DDBJ databases">
        <title>Genome sequencing of [Candida] sorbophila.</title>
        <authorList>
            <person name="Ahn J.O."/>
        </authorList>
    </citation>
    <scope>NUCLEOTIDE SEQUENCE [LARGE SCALE GENOMIC DNA]</scope>
    <source>
        <strain evidence="7 8">DS02</strain>
    </source>
</reference>
<evidence type="ECO:0000256" key="5">
    <source>
        <dbReference type="RuleBase" id="RU361153"/>
    </source>
</evidence>
<sequence length="491" mass="55465">MGLQSVLGGLKHKSPVAAQPAITDNEPSERVVYRNRFHFGPNLGAMFVQEKWIDNTLFTDKAKGDSELAALAGSKSSGLSTKDMKQKWEDRYKNLMTDDDWRWLRDHGVTAVRLPIGYWNVQDGQFTNGTPFEKFAHVYSGSWAAIKGIIESAGKFDIGVLVDLHAVPGGANRDAHSGTNSGEAEFFKHSSYRKLAVQALEFMAKDLNHYDNLVGLQVINEPLAGQDKLYNYYMDALAAIRQVAPDLPVVISDAWDLGYWREEVKRIDSGLSSHAPETAGLVIDTHVYRTFSEGDTSRSANEHVDNAIQSVPGDDDVDTIVGEYSCCLSEESWKKSNGDRGELEKQYGSNQLNCFLFNTRSGAFFWTYKFMQGNGGSWDFKNMTDKNTFRWPQHIGNHNLDGQLRPRLDAHKKYWTGVDSSKDWEFWRFEDGFRRGFADAEAFAKFNGSRVGRVHAMKTARLKQHIAKKKSSEMNWAFNQGYVQGIDAFWQ</sequence>
<dbReference type="SUPFAM" id="SSF51445">
    <property type="entry name" value="(Trans)glycosidases"/>
    <property type="match status" value="1"/>
</dbReference>
<dbReference type="GO" id="GO:0005576">
    <property type="term" value="C:extracellular region"/>
    <property type="evidence" value="ECO:0007669"/>
    <property type="project" value="TreeGrafter"/>
</dbReference>
<dbReference type="InterPro" id="IPR001547">
    <property type="entry name" value="Glyco_hydro_5"/>
</dbReference>
<protein>
    <recommendedName>
        <fullName evidence="6">Glycoside hydrolase family 5 domain-containing protein</fullName>
    </recommendedName>
</protein>
<dbReference type="InterPro" id="IPR017853">
    <property type="entry name" value="GH"/>
</dbReference>
<dbReference type="Proteomes" id="UP000238350">
    <property type="component" value="Unassembled WGS sequence"/>
</dbReference>
<gene>
    <name evidence="7" type="ORF">B9G98_02621</name>
</gene>
<evidence type="ECO:0000256" key="2">
    <source>
        <dbReference type="ARBA" id="ARBA00022801"/>
    </source>
</evidence>
<dbReference type="Pfam" id="PF00150">
    <property type="entry name" value="Cellulase"/>
    <property type="match status" value="1"/>
</dbReference>
<accession>A0A2T0FJ24</accession>
<dbReference type="RefSeq" id="XP_024664946.1">
    <property type="nucleotide sequence ID" value="XM_024809178.1"/>
</dbReference>
<dbReference type="GO" id="GO:0071555">
    <property type="term" value="P:cell wall organization"/>
    <property type="evidence" value="ECO:0007669"/>
    <property type="project" value="UniProtKB-KW"/>
</dbReference>
<dbReference type="InterPro" id="IPR050386">
    <property type="entry name" value="Glycosyl_hydrolase_5"/>
</dbReference>
<evidence type="ECO:0000313" key="8">
    <source>
        <dbReference type="Proteomes" id="UP000238350"/>
    </source>
</evidence>
<name>A0A2T0FJ24_9ASCO</name>
<keyword evidence="8" id="KW-1185">Reference proteome</keyword>
<dbReference type="FunFam" id="3.20.20.80:FF:000100">
    <property type="entry name" value="Glycoside hydrolase superfamily"/>
    <property type="match status" value="1"/>
</dbReference>
<evidence type="ECO:0000259" key="6">
    <source>
        <dbReference type="Pfam" id="PF00150"/>
    </source>
</evidence>
<dbReference type="Gene3D" id="3.20.20.80">
    <property type="entry name" value="Glycosidases"/>
    <property type="match status" value="1"/>
</dbReference>
<dbReference type="OrthoDB" id="1887033at2759"/>
<dbReference type="GeneID" id="36516369"/>
<keyword evidence="4" id="KW-0961">Cell wall biogenesis/degradation</keyword>
<comment type="caution">
    <text evidence="7">The sequence shown here is derived from an EMBL/GenBank/DDBJ whole genome shotgun (WGS) entry which is preliminary data.</text>
</comment>
<proteinExistence type="inferred from homology"/>
<dbReference type="GO" id="GO:0009986">
    <property type="term" value="C:cell surface"/>
    <property type="evidence" value="ECO:0007669"/>
    <property type="project" value="TreeGrafter"/>
</dbReference>
<dbReference type="PANTHER" id="PTHR31297:SF43">
    <property type="entry name" value="GLUCAN 1,3-BETA-GLUCOSIDASE 3"/>
    <property type="match status" value="1"/>
</dbReference>
<evidence type="ECO:0000256" key="4">
    <source>
        <dbReference type="ARBA" id="ARBA00023316"/>
    </source>
</evidence>
<evidence type="ECO:0000256" key="3">
    <source>
        <dbReference type="ARBA" id="ARBA00023295"/>
    </source>
</evidence>